<dbReference type="GO" id="GO:0019622">
    <property type="term" value="P:3-(3-hydroxy)phenylpropionate catabolic process"/>
    <property type="evidence" value="ECO:0007669"/>
    <property type="project" value="TreeGrafter"/>
</dbReference>
<dbReference type="InterPro" id="IPR002938">
    <property type="entry name" value="FAD-bd"/>
</dbReference>
<keyword evidence="1" id="KW-0560">Oxidoreductase</keyword>
<sequence length="382" mass="41173">MPPSPPYDVAIVGLGPVGATLAALLGGRGLRVLALEKDAAPHSLPRAAHLDGHALRVLAEAGIEAEGRPLDGFDLVDRRGRLLLRGRPREGPPTGSPPGVLIHQPTVEQALRRQVAALPTVEVRLGHEVERVEERGDGVTIAGLASDGPFDARARLVVGCDGARSRVREAAGAELVGGGFDQAWLVVDVLLRHAEAGKDLPDRLLQIADPSGPATYVPFADPRRRWEFRLSPGTAAETACQPEAVRARLAPHVDPDAVEVERAAVYTFHDLVASRWRRGRLVLAGDAAHQMPPFLGQGLGAGLRDVRALAPLLADILRGASLDRLDAYEAERRPHVEATIRQAVRLGRLVTLPEPWATLRDRALRSAHRLPPLRRRLLDVRG</sequence>
<evidence type="ECO:0000259" key="2">
    <source>
        <dbReference type="Pfam" id="PF01494"/>
    </source>
</evidence>
<proteinExistence type="predicted"/>
<dbReference type="Proteomes" id="UP000216339">
    <property type="component" value="Unassembled WGS sequence"/>
</dbReference>
<dbReference type="PANTHER" id="PTHR43476">
    <property type="entry name" value="3-(3-HYDROXY-PHENYL)PROPIONATE/3-HYDROXYCINNAMIC ACID HYDROXYLASE"/>
    <property type="match status" value="1"/>
</dbReference>
<comment type="caution">
    <text evidence="3">The sequence shown here is derived from an EMBL/GenBank/DDBJ whole genome shotgun (WGS) entry which is preliminary data.</text>
</comment>
<dbReference type="PRINTS" id="PR00420">
    <property type="entry name" value="RNGMNOXGNASE"/>
</dbReference>
<dbReference type="GO" id="GO:0071949">
    <property type="term" value="F:FAD binding"/>
    <property type="evidence" value="ECO:0007669"/>
    <property type="project" value="InterPro"/>
</dbReference>
<dbReference type="AlphaFoldDB" id="A0A271IWQ0"/>
<dbReference type="EMBL" id="MQWD01000001">
    <property type="protein sequence ID" value="PAP75145.1"/>
    <property type="molecule type" value="Genomic_DNA"/>
</dbReference>
<name>A0A271IWQ0_9BACT</name>
<evidence type="ECO:0000313" key="4">
    <source>
        <dbReference type="Proteomes" id="UP000216339"/>
    </source>
</evidence>
<protein>
    <recommendedName>
        <fullName evidence="2">FAD-binding domain-containing protein</fullName>
    </recommendedName>
</protein>
<dbReference type="InterPro" id="IPR036188">
    <property type="entry name" value="FAD/NAD-bd_sf"/>
</dbReference>
<dbReference type="Gene3D" id="3.30.70.2450">
    <property type="match status" value="1"/>
</dbReference>
<dbReference type="OrthoDB" id="9766816at2"/>
<gene>
    <name evidence="3" type="ORF">BSZ37_01135</name>
</gene>
<organism evidence="3 4">
    <name type="scientific">Rubrivirga marina</name>
    <dbReference type="NCBI Taxonomy" id="1196024"/>
    <lineage>
        <taxon>Bacteria</taxon>
        <taxon>Pseudomonadati</taxon>
        <taxon>Rhodothermota</taxon>
        <taxon>Rhodothermia</taxon>
        <taxon>Rhodothermales</taxon>
        <taxon>Rubricoccaceae</taxon>
        <taxon>Rubrivirga</taxon>
    </lineage>
</organism>
<keyword evidence="4" id="KW-1185">Reference proteome</keyword>
<reference evidence="3 4" key="1">
    <citation type="submission" date="2016-11" db="EMBL/GenBank/DDBJ databases">
        <title>Study of marine rhodopsin-containing bacteria.</title>
        <authorList>
            <person name="Yoshizawa S."/>
            <person name="Kumagai Y."/>
            <person name="Kogure K."/>
        </authorList>
    </citation>
    <scope>NUCLEOTIDE SEQUENCE [LARGE SCALE GENOMIC DNA]</scope>
    <source>
        <strain evidence="3 4">SAORIC-28</strain>
    </source>
</reference>
<dbReference type="InterPro" id="IPR050631">
    <property type="entry name" value="PheA/TfdB_FAD_monoxygenase"/>
</dbReference>
<dbReference type="Pfam" id="PF01494">
    <property type="entry name" value="FAD_binding_3"/>
    <property type="match status" value="1"/>
</dbReference>
<dbReference type="Gene3D" id="3.50.50.60">
    <property type="entry name" value="FAD/NAD(P)-binding domain"/>
    <property type="match status" value="1"/>
</dbReference>
<evidence type="ECO:0000256" key="1">
    <source>
        <dbReference type="ARBA" id="ARBA00023002"/>
    </source>
</evidence>
<dbReference type="SUPFAM" id="SSF51905">
    <property type="entry name" value="FAD/NAD(P)-binding domain"/>
    <property type="match status" value="1"/>
</dbReference>
<feature type="domain" description="FAD-binding" evidence="2">
    <location>
        <begin position="7"/>
        <end position="342"/>
    </location>
</feature>
<dbReference type="GO" id="GO:0008688">
    <property type="term" value="F:3-(3-hydroxyphenyl)propionate hydroxylase activity"/>
    <property type="evidence" value="ECO:0007669"/>
    <property type="project" value="TreeGrafter"/>
</dbReference>
<dbReference type="RefSeq" id="WP_095508779.1">
    <property type="nucleotide sequence ID" value="NZ_MQWD01000001.1"/>
</dbReference>
<evidence type="ECO:0000313" key="3">
    <source>
        <dbReference type="EMBL" id="PAP75145.1"/>
    </source>
</evidence>
<dbReference type="PANTHER" id="PTHR43476:SF3">
    <property type="entry name" value="FAD-BINDING MONOOXYGENASE"/>
    <property type="match status" value="1"/>
</dbReference>
<accession>A0A271IWQ0</accession>